<protein>
    <submittedName>
        <fullName evidence="5">Reprolysin-like metallopeptidase</fullName>
    </submittedName>
</protein>
<dbReference type="SUPFAM" id="SSF55486">
    <property type="entry name" value="Metalloproteases ('zincins'), catalytic domain"/>
    <property type="match status" value="1"/>
</dbReference>
<evidence type="ECO:0000256" key="1">
    <source>
        <dbReference type="ARBA" id="ARBA00022729"/>
    </source>
</evidence>
<feature type="chain" id="PRO_5046911937" evidence="2">
    <location>
        <begin position="25"/>
        <end position="1005"/>
    </location>
</feature>
<dbReference type="InterPro" id="IPR024079">
    <property type="entry name" value="MetalloPept_cat_dom_sf"/>
</dbReference>
<dbReference type="Pfam" id="PF20009">
    <property type="entry name" value="GEVED"/>
    <property type="match status" value="1"/>
</dbReference>
<evidence type="ECO:0000259" key="4">
    <source>
        <dbReference type="Pfam" id="PF20009"/>
    </source>
</evidence>
<evidence type="ECO:0000313" key="6">
    <source>
        <dbReference type="Proteomes" id="UP001596997"/>
    </source>
</evidence>
<organism evidence="5 6">
    <name type="scientific">Pseudofulvibacter geojedonensis</name>
    <dbReference type="NCBI Taxonomy" id="1123758"/>
    <lineage>
        <taxon>Bacteria</taxon>
        <taxon>Pseudomonadati</taxon>
        <taxon>Bacteroidota</taxon>
        <taxon>Flavobacteriia</taxon>
        <taxon>Flavobacteriales</taxon>
        <taxon>Flavobacteriaceae</taxon>
        <taxon>Pseudofulvibacter</taxon>
    </lineage>
</organism>
<dbReference type="Gene3D" id="3.40.390.10">
    <property type="entry name" value="Collagenase (Catalytic Domain)"/>
    <property type="match status" value="1"/>
</dbReference>
<feature type="domain" description="GEVED" evidence="4">
    <location>
        <begin position="835"/>
        <end position="913"/>
    </location>
</feature>
<gene>
    <name evidence="5" type="ORF">ACFQ1O_05485</name>
</gene>
<feature type="domain" description="Secretion system C-terminal sorting" evidence="3">
    <location>
        <begin position="932"/>
        <end position="1004"/>
    </location>
</feature>
<evidence type="ECO:0000313" key="5">
    <source>
        <dbReference type="EMBL" id="MFD0963445.1"/>
    </source>
</evidence>
<comment type="caution">
    <text evidence="5">The sequence shown here is derived from an EMBL/GenBank/DDBJ whole genome shotgun (WGS) entry which is preliminary data.</text>
</comment>
<feature type="signal peptide" evidence="2">
    <location>
        <begin position="1"/>
        <end position="24"/>
    </location>
</feature>
<dbReference type="RefSeq" id="WP_377714171.1">
    <property type="nucleotide sequence ID" value="NZ_JBHTJM010000006.1"/>
</dbReference>
<dbReference type="Pfam" id="PF18962">
    <property type="entry name" value="Por_Secre_tail"/>
    <property type="match status" value="1"/>
</dbReference>
<dbReference type="InterPro" id="IPR026444">
    <property type="entry name" value="Secre_tail"/>
</dbReference>
<dbReference type="EMBL" id="JBHTJM010000006">
    <property type="protein sequence ID" value="MFD0963445.1"/>
    <property type="molecule type" value="Genomic_DNA"/>
</dbReference>
<reference evidence="6" key="1">
    <citation type="journal article" date="2019" name="Int. J. Syst. Evol. Microbiol.">
        <title>The Global Catalogue of Microorganisms (GCM) 10K type strain sequencing project: providing services to taxonomists for standard genome sequencing and annotation.</title>
        <authorList>
            <consortium name="The Broad Institute Genomics Platform"/>
            <consortium name="The Broad Institute Genome Sequencing Center for Infectious Disease"/>
            <person name="Wu L."/>
            <person name="Ma J."/>
        </authorList>
    </citation>
    <scope>NUCLEOTIDE SEQUENCE [LARGE SCALE GENOMIC DNA]</scope>
    <source>
        <strain evidence="6">CCUG 62114</strain>
    </source>
</reference>
<accession>A0ABW3I0Q7</accession>
<evidence type="ECO:0000259" key="3">
    <source>
        <dbReference type="Pfam" id="PF18962"/>
    </source>
</evidence>
<dbReference type="NCBIfam" id="TIGR04183">
    <property type="entry name" value="Por_Secre_tail"/>
    <property type="match status" value="1"/>
</dbReference>
<proteinExistence type="predicted"/>
<evidence type="ECO:0000256" key="2">
    <source>
        <dbReference type="SAM" id="SignalP"/>
    </source>
</evidence>
<name>A0ABW3I0Q7_9FLAO</name>
<dbReference type="InterPro" id="IPR045474">
    <property type="entry name" value="GEVED"/>
</dbReference>
<dbReference type="Pfam" id="PF13583">
    <property type="entry name" value="Reprolysin_4"/>
    <property type="match status" value="1"/>
</dbReference>
<keyword evidence="6" id="KW-1185">Reference proteome</keyword>
<dbReference type="Proteomes" id="UP001596997">
    <property type="component" value="Unassembled WGS sequence"/>
</dbReference>
<sequence length="1005" mass="107835">MKKDYTKKLMLLALIIFNSVALFAQDNNRYWTKASKEKLSSAKKVHRASQPRTFEVFQLDIEKFKQAIQNAPVRGEFAGRSNVIASFPTPEGTFERFRIAEAPIMEQGLAEKFPMIKSYAAQGIDDPTATMRFTITQFGLHTMTLSGNRNSMYIDPYTDDRLTYMVYDKNSLGQDSQSFECLLDTDIDFPSITGDVASQQRADTDDQTLRTYRLAQSCTGEYGAIFAGGGTVAQQKANVQAQMAITMARVNGIYERDLAITMIFIANNDQIIYLDAATDPWNGEYNTTTGQTIDSVIGQANYDIGHNFNTTGGGSAGCLGCVCSVQNVNNFHKGIAYTGRADPTGDPFDIDYVAHEMGHQFDAYHTMNTCSRSGNGTTEVEPASGSSIMGYAGICATNVQPNSDAHFNYVNIRDVSDNIQTGVSSSCATPTALTNQPPVANAGADYTIPRSTAFVLTGSSTDPDGTAEHTYNWAPNDPAQAPTNAAPQPTWTSGPMYRSIHPTASPERWLPSIADVVAGNLTPTWEVTPSVARTMNFSFVVRDNASGFANGIGQTDADLMVVTVENVDPFTMSAPNTAVTWTEGGTETVTWNVGSTTNGTINCQNVDILLSTDGGYTYPTVLLANTPNDGSQTITVPATPTNTARVMVRAADNIFYDISDTNFSIVGTSPTFTMANSNGDQGTCGSASVDFEFDFTALNGFNENTVFSATGNPAGSTVSFSPTSLSATGTFTMTVGNLGGVAENNYTITVTGTSASVTQNVDVTLSVVNSLCASVANTTYQTSTTRVAFNTIDNPSAKPAGYSDYTAMSTDVNRESSYPLTIQANTDGNYTTISTVWVDWNQNCVFDVATEEYDLGSANNVADGATSNSGLSIMVPSDAALGATTMRVTTKYSSAATSCENGHDAEVEDYTVNVQESLSVVQSDFNTFSLIPNPTEGIVNLTISTTDKVNISLFDIRGRLVFDNTYQNNSSVFNQEINLGELPSGMYIFTVTSGAKKATQKLIIE</sequence>
<keyword evidence="1 2" id="KW-0732">Signal</keyword>